<organism evidence="2 3">
    <name type="scientific">Psylliodes chrysocephalus</name>
    <dbReference type="NCBI Taxonomy" id="3402493"/>
    <lineage>
        <taxon>Eukaryota</taxon>
        <taxon>Metazoa</taxon>
        <taxon>Ecdysozoa</taxon>
        <taxon>Arthropoda</taxon>
        <taxon>Hexapoda</taxon>
        <taxon>Insecta</taxon>
        <taxon>Pterygota</taxon>
        <taxon>Neoptera</taxon>
        <taxon>Endopterygota</taxon>
        <taxon>Coleoptera</taxon>
        <taxon>Polyphaga</taxon>
        <taxon>Cucujiformia</taxon>
        <taxon>Chrysomeloidea</taxon>
        <taxon>Chrysomelidae</taxon>
        <taxon>Galerucinae</taxon>
        <taxon>Alticini</taxon>
        <taxon>Psylliodes</taxon>
    </lineage>
</organism>
<accession>A0A9P0D6E9</accession>
<protein>
    <submittedName>
        <fullName evidence="2">Uncharacterized protein</fullName>
    </submittedName>
</protein>
<feature type="region of interest" description="Disordered" evidence="1">
    <location>
        <begin position="1"/>
        <end position="22"/>
    </location>
</feature>
<dbReference type="Proteomes" id="UP001153636">
    <property type="component" value="Chromosome 7"/>
</dbReference>
<keyword evidence="3" id="KW-1185">Reference proteome</keyword>
<sequence length="123" mass="14153">MEELQEKEPVKDSEESEKETMEITKKVLTEVKKEADKATEKNAEKEPKARILPLSKNFGNLFKPFTDLEKNIEKISDAGFEDIKVKTSKRSVSIKEEFEKVTAIIVKTNKSLKKPKILEKQKT</sequence>
<evidence type="ECO:0000313" key="3">
    <source>
        <dbReference type="Proteomes" id="UP001153636"/>
    </source>
</evidence>
<name>A0A9P0D6E9_9CUCU</name>
<reference evidence="2" key="1">
    <citation type="submission" date="2022-01" db="EMBL/GenBank/DDBJ databases">
        <authorList>
            <person name="King R."/>
        </authorList>
    </citation>
    <scope>NUCLEOTIDE SEQUENCE</scope>
</reference>
<evidence type="ECO:0000313" key="2">
    <source>
        <dbReference type="EMBL" id="CAH1112839.1"/>
    </source>
</evidence>
<proteinExistence type="predicted"/>
<dbReference type="AlphaFoldDB" id="A0A9P0D6E9"/>
<evidence type="ECO:0000256" key="1">
    <source>
        <dbReference type="SAM" id="MobiDB-lite"/>
    </source>
</evidence>
<gene>
    <name evidence="2" type="ORF">PSYICH_LOCUS13717</name>
</gene>
<dbReference type="EMBL" id="OV651819">
    <property type="protein sequence ID" value="CAH1112839.1"/>
    <property type="molecule type" value="Genomic_DNA"/>
</dbReference>